<organism evidence="3 4">
    <name type="scientific">Bipolaris victoriae (strain FI3)</name>
    <name type="common">Victoria blight of oats agent</name>
    <name type="synonym">Cochliobolus victoriae</name>
    <dbReference type="NCBI Taxonomy" id="930091"/>
    <lineage>
        <taxon>Eukaryota</taxon>
        <taxon>Fungi</taxon>
        <taxon>Dikarya</taxon>
        <taxon>Ascomycota</taxon>
        <taxon>Pezizomycotina</taxon>
        <taxon>Dothideomycetes</taxon>
        <taxon>Pleosporomycetidae</taxon>
        <taxon>Pleosporales</taxon>
        <taxon>Pleosporineae</taxon>
        <taxon>Pleosporaceae</taxon>
        <taxon>Bipolaris</taxon>
    </lineage>
</organism>
<dbReference type="Pfam" id="PF17109">
    <property type="entry name" value="Goodbye"/>
    <property type="match status" value="1"/>
</dbReference>
<dbReference type="EMBL" id="KI968901">
    <property type="protein sequence ID" value="EUN20717.1"/>
    <property type="molecule type" value="Genomic_DNA"/>
</dbReference>
<name>W7E9G3_BIPV3</name>
<feature type="domain" description="Fungal STAND N-terminal Goodbye" evidence="2">
    <location>
        <begin position="86"/>
        <end position="157"/>
    </location>
</feature>
<dbReference type="Proteomes" id="UP000054337">
    <property type="component" value="Unassembled WGS sequence"/>
</dbReference>
<keyword evidence="4" id="KW-1185">Reference proteome</keyword>
<accession>W7E9G3</accession>
<feature type="region of interest" description="Disordered" evidence="1">
    <location>
        <begin position="1"/>
        <end position="31"/>
    </location>
</feature>
<protein>
    <recommendedName>
        <fullName evidence="2">Fungal STAND N-terminal Goodbye domain-containing protein</fullName>
    </recommendedName>
</protein>
<dbReference type="InterPro" id="IPR031350">
    <property type="entry name" value="Goodbye_dom"/>
</dbReference>
<dbReference type="GeneID" id="26254917"/>
<dbReference type="RefSeq" id="XP_014550291.1">
    <property type="nucleotide sequence ID" value="XM_014694805.1"/>
</dbReference>
<proteinExistence type="predicted"/>
<sequence>MPPSTCRQSVKGKTITSGANGKNTEDEKTKRYEKLTADIDAIWKEVKKDVEGFSNPPSDQEAKKWKAGRVFDKWQAGKNGQNLGRSEKDDESTRKIVDPTPKILEIMENVTPGKTVAGGVSQAFAPAPLCFEAISFFLQFWLNNIEMQEMLEELLSKYVIELRYITAKLIGSLVRVLRFSVDIGKSNRGILGRLVKHSFLGDNEIGKLFSEMSSLVEEEHRVLATLMYRGVRNIQQVMTQQQIASDAKAWRIAISKALGFTDEPKQLWMDRLQDIRLSLIPDTGHWATKT</sequence>
<gene>
    <name evidence="3" type="ORF">COCVIDRAFT_31932</name>
</gene>
<dbReference type="HOGENOM" id="CLU_959718_0_0_1"/>
<dbReference type="AlphaFoldDB" id="W7E9G3"/>
<evidence type="ECO:0000256" key="1">
    <source>
        <dbReference type="SAM" id="MobiDB-lite"/>
    </source>
</evidence>
<reference evidence="3 4" key="1">
    <citation type="journal article" date="2013" name="PLoS Genet.">
        <title>Comparative genome structure, secondary metabolite, and effector coding capacity across Cochliobolus pathogens.</title>
        <authorList>
            <person name="Condon B.J."/>
            <person name="Leng Y."/>
            <person name="Wu D."/>
            <person name="Bushley K.E."/>
            <person name="Ohm R.A."/>
            <person name="Otillar R."/>
            <person name="Martin J."/>
            <person name="Schackwitz W."/>
            <person name="Grimwood J."/>
            <person name="MohdZainudin N."/>
            <person name="Xue C."/>
            <person name="Wang R."/>
            <person name="Manning V.A."/>
            <person name="Dhillon B."/>
            <person name="Tu Z.J."/>
            <person name="Steffenson B.J."/>
            <person name="Salamov A."/>
            <person name="Sun H."/>
            <person name="Lowry S."/>
            <person name="LaButti K."/>
            <person name="Han J."/>
            <person name="Copeland A."/>
            <person name="Lindquist E."/>
            <person name="Barry K."/>
            <person name="Schmutz J."/>
            <person name="Baker S.E."/>
            <person name="Ciuffetti L.M."/>
            <person name="Grigoriev I.V."/>
            <person name="Zhong S."/>
            <person name="Turgeon B.G."/>
        </authorList>
    </citation>
    <scope>NUCLEOTIDE SEQUENCE [LARGE SCALE GENOMIC DNA]</scope>
    <source>
        <strain evidence="3 4">FI3</strain>
    </source>
</reference>
<evidence type="ECO:0000259" key="2">
    <source>
        <dbReference type="Pfam" id="PF17109"/>
    </source>
</evidence>
<evidence type="ECO:0000313" key="4">
    <source>
        <dbReference type="Proteomes" id="UP000054337"/>
    </source>
</evidence>
<evidence type="ECO:0000313" key="3">
    <source>
        <dbReference type="EMBL" id="EUN20717.1"/>
    </source>
</evidence>